<gene>
    <name evidence="5" type="ORF">QOZ95_001978</name>
</gene>
<sequence>MEEQRVGSFRFLIDFSQPLYEQVLNQVRSSIAKGEIEMGSKMPSVRDLAQELRMNPNTVMRAYQELERDGLTEKRRGLGTYVTSSSERINSFREQLARTYIDQFLGQMSSLGLSWEDVQQYISSKQSGNDEKGGGERA</sequence>
<dbReference type="EMBL" id="JAUSWA010000009">
    <property type="protein sequence ID" value="MDQ0493816.1"/>
    <property type="molecule type" value="Genomic_DNA"/>
</dbReference>
<keyword evidence="6" id="KW-1185">Reference proteome</keyword>
<keyword evidence="2" id="KW-0238">DNA-binding</keyword>
<feature type="domain" description="HTH gntR-type" evidence="4">
    <location>
        <begin position="17"/>
        <end position="85"/>
    </location>
</feature>
<proteinExistence type="predicted"/>
<keyword evidence="3" id="KW-0804">Transcription</keyword>
<dbReference type="Pfam" id="PF00392">
    <property type="entry name" value="GntR"/>
    <property type="match status" value="1"/>
</dbReference>
<dbReference type="Gene3D" id="1.10.10.10">
    <property type="entry name" value="Winged helix-like DNA-binding domain superfamily/Winged helix DNA-binding domain"/>
    <property type="match status" value="1"/>
</dbReference>
<comment type="caution">
    <text evidence="5">The sequence shown here is derived from an EMBL/GenBank/DDBJ whole genome shotgun (WGS) entry which is preliminary data.</text>
</comment>
<dbReference type="SMART" id="SM00345">
    <property type="entry name" value="HTH_GNTR"/>
    <property type="match status" value="1"/>
</dbReference>
<dbReference type="InterPro" id="IPR036390">
    <property type="entry name" value="WH_DNA-bd_sf"/>
</dbReference>
<reference evidence="5 6" key="1">
    <citation type="submission" date="2023-07" db="EMBL/GenBank/DDBJ databases">
        <title>Genomic Encyclopedia of Type Strains, Phase IV (KMG-IV): sequencing the most valuable type-strain genomes for metagenomic binning, comparative biology and taxonomic classification.</title>
        <authorList>
            <person name="Goeker M."/>
        </authorList>
    </citation>
    <scope>NUCLEOTIDE SEQUENCE [LARGE SCALE GENOMIC DNA]</scope>
    <source>
        <strain evidence="5 6">DSM 14914</strain>
    </source>
</reference>
<dbReference type="InterPro" id="IPR000524">
    <property type="entry name" value="Tscrpt_reg_HTH_GntR"/>
</dbReference>
<dbReference type="Proteomes" id="UP001242811">
    <property type="component" value="Unassembled WGS sequence"/>
</dbReference>
<evidence type="ECO:0000256" key="1">
    <source>
        <dbReference type="ARBA" id="ARBA00023015"/>
    </source>
</evidence>
<dbReference type="InterPro" id="IPR036388">
    <property type="entry name" value="WH-like_DNA-bd_sf"/>
</dbReference>
<dbReference type="CDD" id="cd07377">
    <property type="entry name" value="WHTH_GntR"/>
    <property type="match status" value="1"/>
</dbReference>
<evidence type="ECO:0000259" key="4">
    <source>
        <dbReference type="PROSITE" id="PS50949"/>
    </source>
</evidence>
<name>A0ABU0KWJ3_9BACL</name>
<dbReference type="PROSITE" id="PS50949">
    <property type="entry name" value="HTH_GNTR"/>
    <property type="match status" value="1"/>
</dbReference>
<evidence type="ECO:0000313" key="6">
    <source>
        <dbReference type="Proteomes" id="UP001242811"/>
    </source>
</evidence>
<dbReference type="SUPFAM" id="SSF46785">
    <property type="entry name" value="Winged helix' DNA-binding domain"/>
    <property type="match status" value="1"/>
</dbReference>
<organism evidence="5 6">
    <name type="scientific">Paenibacillus brasilensis</name>
    <dbReference type="NCBI Taxonomy" id="128574"/>
    <lineage>
        <taxon>Bacteria</taxon>
        <taxon>Bacillati</taxon>
        <taxon>Bacillota</taxon>
        <taxon>Bacilli</taxon>
        <taxon>Bacillales</taxon>
        <taxon>Paenibacillaceae</taxon>
        <taxon>Paenibacillus</taxon>
    </lineage>
</organism>
<protein>
    <submittedName>
        <fullName evidence="5">GntR family transcriptional regulator</fullName>
    </submittedName>
</protein>
<accession>A0ABU0KWJ3</accession>
<dbReference type="PANTHER" id="PTHR38445">
    <property type="entry name" value="HTH-TYPE TRANSCRIPTIONAL REPRESSOR YTRA"/>
    <property type="match status" value="1"/>
</dbReference>
<dbReference type="RefSeq" id="WP_152380176.1">
    <property type="nucleotide sequence ID" value="NZ_CP045298.1"/>
</dbReference>
<evidence type="ECO:0000256" key="3">
    <source>
        <dbReference type="ARBA" id="ARBA00023163"/>
    </source>
</evidence>
<dbReference type="PANTHER" id="PTHR38445:SF9">
    <property type="entry name" value="HTH-TYPE TRANSCRIPTIONAL REPRESSOR YTRA"/>
    <property type="match status" value="1"/>
</dbReference>
<evidence type="ECO:0000313" key="5">
    <source>
        <dbReference type="EMBL" id="MDQ0493816.1"/>
    </source>
</evidence>
<keyword evidence="1" id="KW-0805">Transcription regulation</keyword>
<evidence type="ECO:0000256" key="2">
    <source>
        <dbReference type="ARBA" id="ARBA00023125"/>
    </source>
</evidence>